<comment type="caution">
    <text evidence="2">The sequence shown here is derived from an EMBL/GenBank/DDBJ whole genome shotgun (WGS) entry which is preliminary data.</text>
</comment>
<dbReference type="InterPro" id="IPR011055">
    <property type="entry name" value="Dup_hybrid_motif"/>
</dbReference>
<gene>
    <name evidence="2" type="ORF">V8G56_13005</name>
</gene>
<dbReference type="RefSeq" id="WP_395438887.1">
    <property type="nucleotide sequence ID" value="NZ_JBAWKC010000004.1"/>
</dbReference>
<organism evidence="2 3">
    <name type="scientific">Gaetbulibacter aquiaggeris</name>
    <dbReference type="NCBI Taxonomy" id="1735373"/>
    <lineage>
        <taxon>Bacteria</taxon>
        <taxon>Pseudomonadati</taxon>
        <taxon>Bacteroidota</taxon>
        <taxon>Flavobacteriia</taxon>
        <taxon>Flavobacteriales</taxon>
        <taxon>Flavobacteriaceae</taxon>
        <taxon>Gaetbulibacter</taxon>
    </lineage>
</organism>
<accession>A0ABW7MSN8</accession>
<evidence type="ECO:0000259" key="1">
    <source>
        <dbReference type="Pfam" id="PF01551"/>
    </source>
</evidence>
<protein>
    <submittedName>
        <fullName evidence="2">Peptidoglycan DD-metalloendopeptidase family protein</fullName>
    </submittedName>
</protein>
<dbReference type="CDD" id="cd12797">
    <property type="entry name" value="M23_peptidase"/>
    <property type="match status" value="1"/>
</dbReference>
<feature type="domain" description="M23ase beta-sheet core" evidence="1">
    <location>
        <begin position="95"/>
        <end position="194"/>
    </location>
</feature>
<evidence type="ECO:0000313" key="2">
    <source>
        <dbReference type="EMBL" id="MFH6769664.1"/>
    </source>
</evidence>
<dbReference type="SUPFAM" id="SSF51261">
    <property type="entry name" value="Duplicated hybrid motif"/>
    <property type="match status" value="1"/>
</dbReference>
<dbReference type="InterPro" id="IPR016047">
    <property type="entry name" value="M23ase_b-sheet_dom"/>
</dbReference>
<dbReference type="PANTHER" id="PTHR21666">
    <property type="entry name" value="PEPTIDASE-RELATED"/>
    <property type="match status" value="1"/>
</dbReference>
<reference evidence="2 3" key="1">
    <citation type="submission" date="2024-02" db="EMBL/GenBank/DDBJ databases">
        <title>A Gaetbulibacter species isolated from tidal flats and genomic insights of their niches.</title>
        <authorList>
            <person name="Ye Y."/>
        </authorList>
    </citation>
    <scope>NUCLEOTIDE SEQUENCE [LARGE SCALE GENOMIC DNA]</scope>
    <source>
        <strain evidence="2 3">KEM-8</strain>
    </source>
</reference>
<sequence length="233" mass="25978">MEAFSNFLNGISSKGIHVFDKTIPFSKYVPLDLSIDNELLKAIDVSSTTALGSFVNAHIKNYQGLVAFGGYNETRNIYQRSTHFNKSEADNERNIHLGVDLWAPATTAVYVPLDATVHSFKNNTHFGDYGPTIILKHNLKGQIFYTLYGHLSLKSIAGLKVGMAFKQGDHLGDLGDAHINGDYPPHLHFQIIKDIQNYQGDYPGVCSKKDLNFYLNNCPDPNTLLKLSNILFN</sequence>
<evidence type="ECO:0000313" key="3">
    <source>
        <dbReference type="Proteomes" id="UP001610104"/>
    </source>
</evidence>
<dbReference type="InterPro" id="IPR050570">
    <property type="entry name" value="Cell_wall_metabolism_enzyme"/>
</dbReference>
<dbReference type="PANTHER" id="PTHR21666:SF270">
    <property type="entry name" value="MUREIN HYDROLASE ACTIVATOR ENVC"/>
    <property type="match status" value="1"/>
</dbReference>
<dbReference type="Pfam" id="PF01551">
    <property type="entry name" value="Peptidase_M23"/>
    <property type="match status" value="1"/>
</dbReference>
<dbReference type="Proteomes" id="UP001610104">
    <property type="component" value="Unassembled WGS sequence"/>
</dbReference>
<dbReference type="Gene3D" id="2.70.70.10">
    <property type="entry name" value="Glucose Permease (Domain IIA)"/>
    <property type="match status" value="1"/>
</dbReference>
<proteinExistence type="predicted"/>
<name>A0ABW7MSN8_9FLAO</name>
<keyword evidence="3" id="KW-1185">Reference proteome</keyword>
<dbReference type="EMBL" id="JBAWKC010000004">
    <property type="protein sequence ID" value="MFH6769664.1"/>
    <property type="molecule type" value="Genomic_DNA"/>
</dbReference>